<accession>A0A5J4RXZ7</accession>
<protein>
    <recommendedName>
        <fullName evidence="2">Glycosyl transferase CAP10 domain-containing protein</fullName>
    </recommendedName>
</protein>
<name>A0A5J4RXZ7_9ZZZZ</name>
<dbReference type="PANTHER" id="PTHR12203">
    <property type="entry name" value="KDEL LYS-ASP-GLU-LEU CONTAINING - RELATED"/>
    <property type="match status" value="1"/>
</dbReference>
<dbReference type="EMBL" id="SNRY01000656">
    <property type="protein sequence ID" value="KAA6337951.1"/>
    <property type="molecule type" value="Genomic_DNA"/>
</dbReference>
<evidence type="ECO:0000313" key="3">
    <source>
        <dbReference type="EMBL" id="KAA6337951.1"/>
    </source>
</evidence>
<dbReference type="SMART" id="SM00672">
    <property type="entry name" value="CAP10"/>
    <property type="match status" value="1"/>
</dbReference>
<proteinExistence type="predicted"/>
<evidence type="ECO:0000256" key="1">
    <source>
        <dbReference type="ARBA" id="ARBA00022679"/>
    </source>
</evidence>
<dbReference type="AlphaFoldDB" id="A0A5J4RXZ7"/>
<comment type="caution">
    <text evidence="3">The sequence shown here is derived from an EMBL/GenBank/DDBJ whole genome shotgun (WGS) entry which is preliminary data.</text>
</comment>
<organism evidence="3">
    <name type="scientific">termite gut metagenome</name>
    <dbReference type="NCBI Taxonomy" id="433724"/>
    <lineage>
        <taxon>unclassified sequences</taxon>
        <taxon>metagenomes</taxon>
        <taxon>organismal metagenomes</taxon>
    </lineage>
</organism>
<dbReference type="PANTHER" id="PTHR12203:SF35">
    <property type="entry name" value="PROTEIN O-GLUCOSYLTRANSFERASE 1"/>
    <property type="match status" value="1"/>
</dbReference>
<sequence>MNVIRYINSRKYKNSKFLYYLKNLIRYYTPKIFLRKKLSRIFSHLSQYDESYIVDRVNYYNKLDKMIPVSNEMISLSQFKRLKRKKGHTVFSVYFFDSYQYTRYFPNHLKTAFLFGDVIHVPEIPSIAKSRPINGDNANSVTLNLEKVRHFMFVKDKKKFQDKKDKLIGRAVVAQPHRIKFWEMYFNHPLCNIGQTNKNNTNHPEWIVEPMAIDEHLEYKFILCIEGNDVATNLKWVMSSNSLAVMPRPRYETWFMEGRLIPNYHYVEIKTDYSDLEDRLTYYIRHIDEALQIIENAHQYIAQFRDKKREDLISLLTLQKYFIQTGQLF</sequence>
<dbReference type="InterPro" id="IPR006598">
    <property type="entry name" value="CAP10"/>
</dbReference>
<gene>
    <name evidence="3" type="ORF">EZS27_014005</name>
</gene>
<feature type="domain" description="Glycosyl transferase CAP10" evidence="2">
    <location>
        <begin position="73"/>
        <end position="322"/>
    </location>
</feature>
<dbReference type="InterPro" id="IPR051091">
    <property type="entry name" value="O-Glucosyltr/Glycosyltrsf_90"/>
</dbReference>
<keyword evidence="1" id="KW-0808">Transferase</keyword>
<evidence type="ECO:0000259" key="2">
    <source>
        <dbReference type="SMART" id="SM00672"/>
    </source>
</evidence>
<dbReference type="GO" id="GO:0016740">
    <property type="term" value="F:transferase activity"/>
    <property type="evidence" value="ECO:0007669"/>
    <property type="project" value="UniProtKB-KW"/>
</dbReference>
<reference evidence="3" key="1">
    <citation type="submission" date="2019-03" db="EMBL/GenBank/DDBJ databases">
        <title>Single cell metagenomics reveals metabolic interactions within the superorganism composed of flagellate Streblomastix strix and complex community of Bacteroidetes bacteria on its surface.</title>
        <authorList>
            <person name="Treitli S.C."/>
            <person name="Kolisko M."/>
            <person name="Husnik F."/>
            <person name="Keeling P."/>
            <person name="Hampl V."/>
        </authorList>
    </citation>
    <scope>NUCLEOTIDE SEQUENCE</scope>
    <source>
        <strain evidence="3">STM</strain>
    </source>
</reference>
<dbReference type="Pfam" id="PF05686">
    <property type="entry name" value="Glyco_transf_90"/>
    <property type="match status" value="1"/>
</dbReference>